<evidence type="ECO:0000313" key="5">
    <source>
        <dbReference type="EMBL" id="MSS14902.1"/>
    </source>
</evidence>
<reference evidence="5 6" key="1">
    <citation type="submission" date="2019-08" db="EMBL/GenBank/DDBJ databases">
        <title>In-depth cultivation of the pig gut microbiome towards novel bacterial diversity and tailored functional studies.</title>
        <authorList>
            <person name="Wylensek D."/>
            <person name="Hitch T.C.A."/>
            <person name="Clavel T."/>
        </authorList>
    </citation>
    <scope>NUCLEOTIDE SEQUENCE [LARGE SCALE GENOMIC DNA]</scope>
    <source>
        <strain evidence="5 6">Oil+RF-744-WCA-WT-11</strain>
    </source>
</reference>
<protein>
    <submittedName>
        <fullName evidence="5">DNA primase</fullName>
    </submittedName>
</protein>
<name>A0A6L5X8W9_9FIRM</name>
<dbReference type="InterPro" id="IPR002694">
    <property type="entry name" value="Znf_CHC2"/>
</dbReference>
<evidence type="ECO:0000259" key="4">
    <source>
        <dbReference type="SMART" id="SM00400"/>
    </source>
</evidence>
<dbReference type="Gene3D" id="3.90.580.10">
    <property type="entry name" value="Zinc finger, CHC2-type domain"/>
    <property type="match status" value="1"/>
</dbReference>
<feature type="domain" description="Zinc finger CHC2-type" evidence="4">
    <location>
        <begin position="32"/>
        <end position="80"/>
    </location>
</feature>
<evidence type="ECO:0000256" key="1">
    <source>
        <dbReference type="ARBA" id="ARBA00022723"/>
    </source>
</evidence>
<gene>
    <name evidence="5" type="ORF">FYJ35_07570</name>
</gene>
<dbReference type="EMBL" id="VULZ01000007">
    <property type="protein sequence ID" value="MSS14902.1"/>
    <property type="molecule type" value="Genomic_DNA"/>
</dbReference>
<accession>A0A6L5X8W9</accession>
<dbReference type="InterPro" id="IPR050219">
    <property type="entry name" value="DnaG_primase"/>
</dbReference>
<dbReference type="GO" id="GO:0003899">
    <property type="term" value="F:DNA-directed RNA polymerase activity"/>
    <property type="evidence" value="ECO:0007669"/>
    <property type="project" value="InterPro"/>
</dbReference>
<dbReference type="Proteomes" id="UP000481852">
    <property type="component" value="Unassembled WGS sequence"/>
</dbReference>
<evidence type="ECO:0000256" key="3">
    <source>
        <dbReference type="ARBA" id="ARBA00022833"/>
    </source>
</evidence>
<proteinExistence type="predicted"/>
<dbReference type="RefSeq" id="WP_154525214.1">
    <property type="nucleotide sequence ID" value="NZ_VULZ01000007.1"/>
</dbReference>
<dbReference type="GO" id="GO:0005737">
    <property type="term" value="C:cytoplasm"/>
    <property type="evidence" value="ECO:0007669"/>
    <property type="project" value="TreeGrafter"/>
</dbReference>
<keyword evidence="2" id="KW-0863">Zinc-finger</keyword>
<keyword evidence="6" id="KW-1185">Reference proteome</keyword>
<dbReference type="InterPro" id="IPR036977">
    <property type="entry name" value="DNA_primase_Znf_CHC2"/>
</dbReference>
<dbReference type="SUPFAM" id="SSF57783">
    <property type="entry name" value="Zinc beta-ribbon"/>
    <property type="match status" value="1"/>
</dbReference>
<dbReference type="PANTHER" id="PTHR30313:SF2">
    <property type="entry name" value="DNA PRIMASE"/>
    <property type="match status" value="1"/>
</dbReference>
<evidence type="ECO:0000313" key="6">
    <source>
        <dbReference type="Proteomes" id="UP000481852"/>
    </source>
</evidence>
<sequence>MNLFETVKASVSVPDAAKMYGLQPNHHDMVRCPFHDDRHPSLKLNEDYFYCFGCGATGDVIDLTGRLFVLSPYEAARKLAVDFGIDPDKPSPAAAFAKPKHPMISAFRDDERYCQRVLCDYLHLLEDWKVRYAPKSMDEDFDDRFVEACQMLDYIEYLADILTVGTLEQRTVTVKDLMKDGMIGGLEEKVRRDCTKERGITEYGENERIAG</sequence>
<keyword evidence="1" id="KW-0479">Metal-binding</keyword>
<dbReference type="Pfam" id="PF01807">
    <property type="entry name" value="Zn_ribbon_DnaG"/>
    <property type="match status" value="1"/>
</dbReference>
<dbReference type="GO" id="GO:0003677">
    <property type="term" value="F:DNA binding"/>
    <property type="evidence" value="ECO:0007669"/>
    <property type="project" value="InterPro"/>
</dbReference>
<dbReference type="GO" id="GO:0006269">
    <property type="term" value="P:DNA replication, synthesis of primer"/>
    <property type="evidence" value="ECO:0007669"/>
    <property type="project" value="TreeGrafter"/>
</dbReference>
<comment type="caution">
    <text evidence="5">The sequence shown here is derived from an EMBL/GenBank/DDBJ whole genome shotgun (WGS) entry which is preliminary data.</text>
</comment>
<dbReference type="AlphaFoldDB" id="A0A6L5X8W9"/>
<dbReference type="SMART" id="SM00400">
    <property type="entry name" value="ZnF_CHCC"/>
    <property type="match status" value="1"/>
</dbReference>
<organism evidence="5 6">
    <name type="scientific">Porcincola intestinalis</name>
    <dbReference type="NCBI Taxonomy" id="2606632"/>
    <lineage>
        <taxon>Bacteria</taxon>
        <taxon>Bacillati</taxon>
        <taxon>Bacillota</taxon>
        <taxon>Clostridia</taxon>
        <taxon>Lachnospirales</taxon>
        <taxon>Lachnospiraceae</taxon>
        <taxon>Porcincola</taxon>
    </lineage>
</organism>
<dbReference type="PANTHER" id="PTHR30313">
    <property type="entry name" value="DNA PRIMASE"/>
    <property type="match status" value="1"/>
</dbReference>
<keyword evidence="3" id="KW-0862">Zinc</keyword>
<evidence type="ECO:0000256" key="2">
    <source>
        <dbReference type="ARBA" id="ARBA00022771"/>
    </source>
</evidence>
<dbReference type="GO" id="GO:0008270">
    <property type="term" value="F:zinc ion binding"/>
    <property type="evidence" value="ECO:0007669"/>
    <property type="project" value="UniProtKB-KW"/>
</dbReference>